<protein>
    <submittedName>
        <fullName evidence="1">Uncharacterized protein</fullName>
    </submittedName>
</protein>
<evidence type="ECO:0000313" key="1">
    <source>
        <dbReference type="EMBL" id="EJW03073.1"/>
    </source>
</evidence>
<keyword evidence="2" id="KW-1185">Reference proteome</keyword>
<dbReference type="AlphaFoldDB" id="J8ZTV6"/>
<gene>
    <name evidence="1" type="ORF">EDEG_02552</name>
</gene>
<proteinExistence type="predicted"/>
<comment type="caution">
    <text evidence="1">The sequence shown here is derived from an EMBL/GenBank/DDBJ whole genome shotgun (WGS) entry which is preliminary data.</text>
</comment>
<evidence type="ECO:0000313" key="2">
    <source>
        <dbReference type="Proteomes" id="UP000003163"/>
    </source>
</evidence>
<sequence length="153" mass="18419">MILIIDTFNCSSEKIIKKFKLEKHRKIVCEQTELLHLMKNKNMFKYHIFIVHSETIDNYEFVKYFFEEVYEVKNDKIYYYNKKKYQGKVFCSETLIELGQDTTKNKNTNDVAFDEQKLKSLPFLDAQSAIKVKFPAGAEYEFDEEEEEEYEEL</sequence>
<reference evidence="1 2" key="1">
    <citation type="submission" date="2011-08" db="EMBL/GenBank/DDBJ databases">
        <authorList>
            <person name="Liu Z.J."/>
            <person name="Shi F.L."/>
            <person name="Lu J.Q."/>
            <person name="Li M."/>
            <person name="Wang Z.L."/>
        </authorList>
    </citation>
    <scope>NUCLEOTIDE SEQUENCE [LARGE SCALE GENOMIC DNA]</scope>
    <source>
        <strain evidence="1 2">USNM 41457</strain>
    </source>
</reference>
<dbReference type="EMBL" id="AFBI03000046">
    <property type="protein sequence ID" value="EJW03073.1"/>
    <property type="molecule type" value="Genomic_DNA"/>
</dbReference>
<dbReference type="InParanoid" id="J8ZTV6"/>
<dbReference type="VEuPathDB" id="MicrosporidiaDB:EDEG_02552"/>
<organism evidence="1 2">
    <name type="scientific">Edhazardia aedis (strain USNM 41457)</name>
    <name type="common">Microsporidian parasite</name>
    <dbReference type="NCBI Taxonomy" id="1003232"/>
    <lineage>
        <taxon>Eukaryota</taxon>
        <taxon>Fungi</taxon>
        <taxon>Fungi incertae sedis</taxon>
        <taxon>Microsporidia</taxon>
        <taxon>Edhazardia</taxon>
    </lineage>
</organism>
<reference evidence="2" key="2">
    <citation type="submission" date="2015-07" db="EMBL/GenBank/DDBJ databases">
        <title>Contrasting host-pathogen interactions and genome evolution in two generalist and specialist microsporidian pathogens of mosquitoes.</title>
        <authorList>
            <consortium name="The Broad Institute Genomics Platform"/>
            <consortium name="The Broad Institute Genome Sequencing Center for Infectious Disease"/>
            <person name="Cuomo C.A."/>
            <person name="Sanscrainte N.D."/>
            <person name="Goldberg J.M."/>
            <person name="Heiman D."/>
            <person name="Young S."/>
            <person name="Zeng Q."/>
            <person name="Becnel J.J."/>
            <person name="Birren B.W."/>
        </authorList>
    </citation>
    <scope>NUCLEOTIDE SEQUENCE [LARGE SCALE GENOMIC DNA]</scope>
    <source>
        <strain evidence="2">USNM 41457</strain>
    </source>
</reference>
<dbReference type="HOGENOM" id="CLU_1713223_0_0_1"/>
<dbReference type="Proteomes" id="UP000003163">
    <property type="component" value="Unassembled WGS sequence"/>
</dbReference>
<name>J8ZTV6_EDHAE</name>
<accession>J8ZTV6</accession>